<reference evidence="2 3" key="2">
    <citation type="journal article" date="2024" name="Int. J. Syst. Evol. Microbiol.">
        <title>Promethearchaeum syntrophicum gen. nov., sp. nov., an anaerobic, obligately syntrophic archaeon, the first isolate of the lineage 'Asgard' archaea, and proposal of the new archaeal phylum Promethearchaeota phyl. nov. and kingdom Promethearchaeati regn. nov.</title>
        <authorList>
            <person name="Imachi H."/>
            <person name="Nobu M.K."/>
            <person name="Kato S."/>
            <person name="Takaki Y."/>
            <person name="Miyazaki M."/>
            <person name="Miyata M."/>
            <person name="Ogawara M."/>
            <person name="Saito Y."/>
            <person name="Sakai S."/>
            <person name="Tahara Y.O."/>
            <person name="Takano Y."/>
            <person name="Tasumi E."/>
            <person name="Uematsu K."/>
            <person name="Yoshimura T."/>
            <person name="Itoh T."/>
            <person name="Ohkuma M."/>
            <person name="Takai K."/>
        </authorList>
    </citation>
    <scope>NUCLEOTIDE SEQUENCE [LARGE SCALE GENOMIC DNA]</scope>
    <source>
        <strain evidence="2 3">MK-D1</strain>
    </source>
</reference>
<dbReference type="Pfam" id="PF13607">
    <property type="entry name" value="Succ_CoA_lig"/>
    <property type="match status" value="1"/>
</dbReference>
<reference evidence="2 3" key="1">
    <citation type="journal article" date="2020" name="Nature">
        <title>Isolation of an archaeon at the prokaryote-eukaryote interface.</title>
        <authorList>
            <person name="Imachi H."/>
            <person name="Nobu M.K."/>
            <person name="Nakahara N."/>
            <person name="Morono Y."/>
            <person name="Ogawara M."/>
            <person name="Takaki Y."/>
            <person name="Takano Y."/>
            <person name="Uematsu K."/>
            <person name="Ikuta T."/>
            <person name="Ito M."/>
            <person name="Matsui Y."/>
            <person name="Miyazaki M."/>
            <person name="Murata K."/>
            <person name="Saito Y."/>
            <person name="Sakai S."/>
            <person name="Song C."/>
            <person name="Tasumi E."/>
            <person name="Yamanaka Y."/>
            <person name="Yamaguchi T."/>
            <person name="Kamagata Y."/>
            <person name="Tamaki H."/>
            <person name="Takai K."/>
        </authorList>
    </citation>
    <scope>NUCLEOTIDE SEQUENCE [LARGE SCALE GENOMIC DNA]</scope>
    <source>
        <strain evidence="2 3">MK-D1</strain>
    </source>
</reference>
<keyword evidence="3" id="KW-1185">Reference proteome</keyword>
<dbReference type="PANTHER" id="PTHR42793:SF1">
    <property type="entry name" value="PEPTIDYL-LYSINE N-ACETYLTRANSFERASE PATZ"/>
    <property type="match status" value="1"/>
</dbReference>
<proteinExistence type="predicted"/>
<dbReference type="RefSeq" id="WP_147661279.1">
    <property type="nucleotide sequence ID" value="NZ_CP042905.2"/>
</dbReference>
<dbReference type="InterPro" id="IPR016102">
    <property type="entry name" value="Succinyl-CoA_synth-like"/>
</dbReference>
<dbReference type="GeneID" id="41328139"/>
<protein>
    <submittedName>
        <fullName evidence="2">CoA-binding protein</fullName>
    </submittedName>
</protein>
<evidence type="ECO:0000313" key="3">
    <source>
        <dbReference type="Proteomes" id="UP000321408"/>
    </source>
</evidence>
<dbReference type="KEGG" id="psyt:DSAG12_00133"/>
<dbReference type="OrthoDB" id="18103at2157"/>
<dbReference type="InterPro" id="IPR032875">
    <property type="entry name" value="Succ_CoA_lig_flav_dom"/>
</dbReference>
<dbReference type="EMBL" id="CP042905">
    <property type="protein sequence ID" value="QEE14320.1"/>
    <property type="molecule type" value="Genomic_DNA"/>
</dbReference>
<dbReference type="InterPro" id="IPR003781">
    <property type="entry name" value="CoA-bd"/>
</dbReference>
<dbReference type="SUPFAM" id="SSF51735">
    <property type="entry name" value="NAD(P)-binding Rossmann-fold domains"/>
    <property type="match status" value="1"/>
</dbReference>
<dbReference type="PANTHER" id="PTHR42793">
    <property type="entry name" value="COA BINDING DOMAIN CONTAINING PROTEIN"/>
    <property type="match status" value="1"/>
</dbReference>
<dbReference type="Gene3D" id="3.40.50.720">
    <property type="entry name" value="NAD(P)-binding Rossmann-like Domain"/>
    <property type="match status" value="1"/>
</dbReference>
<dbReference type="SUPFAM" id="SSF52210">
    <property type="entry name" value="Succinyl-CoA synthetase domains"/>
    <property type="match status" value="2"/>
</dbReference>
<dbReference type="SMART" id="SM00881">
    <property type="entry name" value="CoA_binding"/>
    <property type="match status" value="1"/>
</dbReference>
<accession>A0A5B9D661</accession>
<evidence type="ECO:0000313" key="2">
    <source>
        <dbReference type="EMBL" id="QEE14320.1"/>
    </source>
</evidence>
<dbReference type="Gene3D" id="3.40.50.261">
    <property type="entry name" value="Succinyl-CoA synthetase domains"/>
    <property type="match status" value="2"/>
</dbReference>
<sequence>MSLKERRVKKEFFYPKTVAIFGPSERRGYYWIHSLIDTGFNGAIYPIHKEKKFGGGLQFYQSLSKVPEPVDYAIIAVPAEHVSNVLQECAKNRVKFIHIFTSGFSESGEIGRKRSKEIKKIIKKNNLCVAGPNCLGIYCPKSGLSFRSEIYQMDEGGVSFISQSGGIATNVVMRGHKQNLLFSKVISLGNSVDLQSADFLEFLADDPETKVIGLYLENLGRNEEEKKKLISALKYANKKKPVVVWRGGRTELGARAALTHTGATPTDLKTWTEIVKQTGIVEIRTFEELIDTLIAFEIVKPEILPKGPNVGIIAVSGGLGVTNSDILGDLGLKIPYLSEKTMKEIEDYDQVSSAGVSAANPIDLGGSFLNLSVMKKVITLTMQDENINSMIIEISQHYIYDRILLLDQNFSQAFLKRILETIIQASQIVKGKPVALVMPTVAYEIEDIFNRDYFVRKGVPVFDTVENAGKVIRNLYQYQKYKDIE</sequence>
<name>A0A5B9D661_9ARCH</name>
<dbReference type="Pfam" id="PF13380">
    <property type="entry name" value="CoA_binding_2"/>
    <property type="match status" value="1"/>
</dbReference>
<dbReference type="AlphaFoldDB" id="A0A5B9D661"/>
<evidence type="ECO:0000259" key="1">
    <source>
        <dbReference type="SMART" id="SM00881"/>
    </source>
</evidence>
<dbReference type="InterPro" id="IPR036291">
    <property type="entry name" value="NAD(P)-bd_dom_sf"/>
</dbReference>
<dbReference type="Proteomes" id="UP000321408">
    <property type="component" value="Chromosome"/>
</dbReference>
<feature type="domain" description="CoA-binding" evidence="1">
    <location>
        <begin position="12"/>
        <end position="104"/>
    </location>
</feature>
<gene>
    <name evidence="2" type="ORF">DSAG12_00133</name>
</gene>
<organism evidence="2 3">
    <name type="scientific">Promethearchaeum syntrophicum</name>
    <dbReference type="NCBI Taxonomy" id="2594042"/>
    <lineage>
        <taxon>Archaea</taxon>
        <taxon>Promethearchaeati</taxon>
        <taxon>Promethearchaeota</taxon>
        <taxon>Promethearchaeia</taxon>
        <taxon>Promethearchaeales</taxon>
        <taxon>Promethearchaeaceae</taxon>
        <taxon>Promethearchaeum</taxon>
    </lineage>
</organism>